<protein>
    <submittedName>
        <fullName evidence="1">Unannotated protein</fullName>
    </submittedName>
</protein>
<dbReference type="AlphaFoldDB" id="A0A6J7HNH2"/>
<accession>A0A6J7HNH2</accession>
<dbReference type="EMBL" id="CAFBMK010000087">
    <property type="protein sequence ID" value="CAB4917189.1"/>
    <property type="molecule type" value="Genomic_DNA"/>
</dbReference>
<reference evidence="1" key="1">
    <citation type="submission" date="2020-05" db="EMBL/GenBank/DDBJ databases">
        <authorList>
            <person name="Chiriac C."/>
            <person name="Salcher M."/>
            <person name="Ghai R."/>
            <person name="Kavagutti S V."/>
        </authorList>
    </citation>
    <scope>NUCLEOTIDE SEQUENCE</scope>
</reference>
<evidence type="ECO:0000313" key="1">
    <source>
        <dbReference type="EMBL" id="CAB4917189.1"/>
    </source>
</evidence>
<organism evidence="1">
    <name type="scientific">freshwater metagenome</name>
    <dbReference type="NCBI Taxonomy" id="449393"/>
    <lineage>
        <taxon>unclassified sequences</taxon>
        <taxon>metagenomes</taxon>
        <taxon>ecological metagenomes</taxon>
    </lineage>
</organism>
<proteinExistence type="predicted"/>
<gene>
    <name evidence="1" type="ORF">UFOPK3564_01634</name>
</gene>
<sequence>MQRFTDVCLNLNKNVIYWNVTDGGNNKWDILSHNMKFGNGTIYENLIYHQFEIRLDTYHEEFINKCIQILK</sequence>
<name>A0A6J7HNH2_9ZZZZ</name>